<dbReference type="EMBL" id="JPKY01000052">
    <property type="protein sequence ID" value="KFH44235.1"/>
    <property type="molecule type" value="Genomic_DNA"/>
</dbReference>
<evidence type="ECO:0000313" key="7">
    <source>
        <dbReference type="Proteomes" id="UP000029964"/>
    </source>
</evidence>
<gene>
    <name evidence="6" type="ORF">ACRE_050010</name>
</gene>
<keyword evidence="3 5" id="KW-1133">Transmembrane helix</keyword>
<dbReference type="Gene3D" id="1.20.1250.20">
    <property type="entry name" value="MFS general substrate transporter like domains"/>
    <property type="match status" value="1"/>
</dbReference>
<evidence type="ECO:0000256" key="1">
    <source>
        <dbReference type="ARBA" id="ARBA00004141"/>
    </source>
</evidence>
<dbReference type="GO" id="GO:0016020">
    <property type="term" value="C:membrane"/>
    <property type="evidence" value="ECO:0007669"/>
    <property type="project" value="UniProtKB-SubCell"/>
</dbReference>
<dbReference type="InterPro" id="IPR036259">
    <property type="entry name" value="MFS_trans_sf"/>
</dbReference>
<feature type="transmembrane region" description="Helical" evidence="5">
    <location>
        <begin position="59"/>
        <end position="82"/>
    </location>
</feature>
<reference evidence="7" key="1">
    <citation type="journal article" date="2014" name="Genome Announc.">
        <title>Genome sequence and annotation of Acremonium chrysogenum, producer of the beta-lactam antibiotic cephalosporin C.</title>
        <authorList>
            <person name="Terfehr D."/>
            <person name="Dahlmann T.A."/>
            <person name="Specht T."/>
            <person name="Zadra I."/>
            <person name="Kuernsteiner H."/>
            <person name="Kueck U."/>
        </authorList>
    </citation>
    <scope>NUCLEOTIDE SEQUENCE [LARGE SCALE GENOMIC DNA]</scope>
    <source>
        <strain evidence="7">ATCC 11550 / CBS 779.69 / DSM 880 / IAM 14645 / JCM 23072 / IMI 49137</strain>
    </source>
</reference>
<dbReference type="HOGENOM" id="CLU_2108297_0_0_1"/>
<evidence type="ECO:0000256" key="2">
    <source>
        <dbReference type="ARBA" id="ARBA00022692"/>
    </source>
</evidence>
<evidence type="ECO:0000256" key="3">
    <source>
        <dbReference type="ARBA" id="ARBA00022989"/>
    </source>
</evidence>
<dbReference type="GO" id="GO:0022857">
    <property type="term" value="F:transmembrane transporter activity"/>
    <property type="evidence" value="ECO:0007669"/>
    <property type="project" value="InterPro"/>
</dbReference>
<comment type="subcellular location">
    <subcellularLocation>
        <location evidence="1">Membrane</location>
        <topology evidence="1">Multi-pass membrane protein</topology>
    </subcellularLocation>
</comment>
<evidence type="ECO:0000256" key="4">
    <source>
        <dbReference type="ARBA" id="ARBA00023136"/>
    </source>
</evidence>
<keyword evidence="7" id="KW-1185">Reference proteome</keyword>
<keyword evidence="4 5" id="KW-0472">Membrane</keyword>
<dbReference type="InterPro" id="IPR000109">
    <property type="entry name" value="POT_fam"/>
</dbReference>
<proteinExistence type="predicted"/>
<keyword evidence="2 5" id="KW-0812">Transmembrane</keyword>
<dbReference type="OrthoDB" id="8904098at2759"/>
<dbReference type="AlphaFoldDB" id="A0A086T4F3"/>
<feature type="transmembrane region" description="Helical" evidence="5">
    <location>
        <begin position="20"/>
        <end position="39"/>
    </location>
</feature>
<evidence type="ECO:0000313" key="6">
    <source>
        <dbReference type="EMBL" id="KFH44235.1"/>
    </source>
</evidence>
<accession>A0A086T4F3</accession>
<dbReference type="Pfam" id="PF00854">
    <property type="entry name" value="PTR2"/>
    <property type="match status" value="1"/>
</dbReference>
<name>A0A086T4F3_HAPC1</name>
<protein>
    <submittedName>
        <fullName evidence="6">Peptide transporter-like protein</fullName>
    </submittedName>
</protein>
<sequence>MDGEKALPNHVHIAMQTPAYIFIGLAEILISVTGLEYAYTKAPLTPESFVQSLYLLTKAYLWLYTSASVSAFITRCVFYWIFHHYGADEERMYDLYRDEPILTHGVADAEGGWQG</sequence>
<evidence type="ECO:0000256" key="5">
    <source>
        <dbReference type="SAM" id="Phobius"/>
    </source>
</evidence>
<comment type="caution">
    <text evidence="6">The sequence shown here is derived from an EMBL/GenBank/DDBJ whole genome shotgun (WGS) entry which is preliminary data.</text>
</comment>
<dbReference type="Proteomes" id="UP000029964">
    <property type="component" value="Unassembled WGS sequence"/>
</dbReference>
<organism evidence="6 7">
    <name type="scientific">Hapsidospora chrysogenum (strain ATCC 11550 / CBS 779.69 / DSM 880 / IAM 14645 / JCM 23072 / IMI 49137)</name>
    <name type="common">Acremonium chrysogenum</name>
    <dbReference type="NCBI Taxonomy" id="857340"/>
    <lineage>
        <taxon>Eukaryota</taxon>
        <taxon>Fungi</taxon>
        <taxon>Dikarya</taxon>
        <taxon>Ascomycota</taxon>
        <taxon>Pezizomycotina</taxon>
        <taxon>Sordariomycetes</taxon>
        <taxon>Hypocreomycetidae</taxon>
        <taxon>Hypocreales</taxon>
        <taxon>Bionectriaceae</taxon>
        <taxon>Hapsidospora</taxon>
    </lineage>
</organism>